<dbReference type="GO" id="GO:0051015">
    <property type="term" value="F:actin filament binding"/>
    <property type="evidence" value="ECO:0007669"/>
    <property type="project" value="InterPro"/>
</dbReference>
<evidence type="ECO:0000256" key="2">
    <source>
        <dbReference type="PROSITE-ProRule" id="PRU00087"/>
    </source>
</evidence>
<dbReference type="Proteomes" id="UP000005408">
    <property type="component" value="Unassembled WGS sequence"/>
</dbReference>
<dbReference type="PANTHER" id="PTHR38537:SF8">
    <property type="entry name" value="FILAMIN-A"/>
    <property type="match status" value="1"/>
</dbReference>
<dbReference type="PANTHER" id="PTHR38537">
    <property type="entry name" value="JITTERBUG, ISOFORM N"/>
    <property type="match status" value="1"/>
</dbReference>
<dbReference type="SUPFAM" id="SSF81296">
    <property type="entry name" value="E set domains"/>
    <property type="match status" value="1"/>
</dbReference>
<dbReference type="InterPro" id="IPR014756">
    <property type="entry name" value="Ig_E-set"/>
</dbReference>
<name>A0A8W8LZS4_MAGGI</name>
<dbReference type="EnsemblMetazoa" id="G30617.1">
    <property type="protein sequence ID" value="G30617.1:cds"/>
    <property type="gene ID" value="G30617"/>
</dbReference>
<dbReference type="InterPro" id="IPR044801">
    <property type="entry name" value="Filamin"/>
</dbReference>
<reference evidence="3" key="1">
    <citation type="submission" date="2022-08" db="UniProtKB">
        <authorList>
            <consortium name="EnsemblMetazoa"/>
        </authorList>
    </citation>
    <scope>IDENTIFICATION</scope>
    <source>
        <strain evidence="3">05x7-T-G4-1.051#20</strain>
    </source>
</reference>
<sequence length="81" mass="8502">MSPVKFADQEIPNSPFRVGVKNPVDAKKVKCYGPGVEPMGVKTGAPATFTVDTTEAGEAPLEVTCTDQRGRVQPAQLTPGS</sequence>
<evidence type="ECO:0000313" key="4">
    <source>
        <dbReference type="Proteomes" id="UP000005408"/>
    </source>
</evidence>
<dbReference type="PROSITE" id="PS50194">
    <property type="entry name" value="FILAMIN_REPEAT"/>
    <property type="match status" value="1"/>
</dbReference>
<keyword evidence="1" id="KW-0677">Repeat</keyword>
<protein>
    <submittedName>
        <fullName evidence="3">Uncharacterized protein</fullName>
    </submittedName>
</protein>
<dbReference type="Gene3D" id="2.60.40.10">
    <property type="entry name" value="Immunoglobulins"/>
    <property type="match status" value="2"/>
</dbReference>
<dbReference type="GO" id="GO:0030036">
    <property type="term" value="P:actin cytoskeleton organization"/>
    <property type="evidence" value="ECO:0007669"/>
    <property type="project" value="InterPro"/>
</dbReference>
<evidence type="ECO:0000256" key="1">
    <source>
        <dbReference type="ARBA" id="ARBA00022737"/>
    </source>
</evidence>
<dbReference type="AlphaFoldDB" id="A0A8W8LZS4"/>
<feature type="repeat" description="Filamin" evidence="2">
    <location>
        <begin position="21"/>
        <end position="81"/>
    </location>
</feature>
<dbReference type="InterPro" id="IPR017868">
    <property type="entry name" value="Filamin/ABP280_repeat-like"/>
</dbReference>
<dbReference type="InterPro" id="IPR013783">
    <property type="entry name" value="Ig-like_fold"/>
</dbReference>
<keyword evidence="4" id="KW-1185">Reference proteome</keyword>
<proteinExistence type="predicted"/>
<evidence type="ECO:0000313" key="3">
    <source>
        <dbReference type="EnsemblMetazoa" id="G30617.1:cds"/>
    </source>
</evidence>
<dbReference type="Pfam" id="PF00630">
    <property type="entry name" value="Filamin"/>
    <property type="match status" value="1"/>
</dbReference>
<accession>A0A8W8LZS4</accession>
<organism evidence="3 4">
    <name type="scientific">Magallana gigas</name>
    <name type="common">Pacific oyster</name>
    <name type="synonym">Crassostrea gigas</name>
    <dbReference type="NCBI Taxonomy" id="29159"/>
    <lineage>
        <taxon>Eukaryota</taxon>
        <taxon>Metazoa</taxon>
        <taxon>Spiralia</taxon>
        <taxon>Lophotrochozoa</taxon>
        <taxon>Mollusca</taxon>
        <taxon>Bivalvia</taxon>
        <taxon>Autobranchia</taxon>
        <taxon>Pteriomorphia</taxon>
        <taxon>Ostreida</taxon>
        <taxon>Ostreoidea</taxon>
        <taxon>Ostreidae</taxon>
        <taxon>Magallana</taxon>
    </lineage>
</organism>